<accession>A0A0B4VG75</accession>
<reference evidence="2 3" key="1">
    <citation type="journal article" date="2015" name="J. Virol.">
        <title>The genome of the nucleopolyhedrosis-causing virus from Tipula oleracea sheds new light on the Nudiviridae family.</title>
        <authorList>
            <person name="Bezier A."/>
            <person name="Theze J."/>
            <person name="Gavory F."/>
            <person name="Gaillard J."/>
            <person name="Poulain J."/>
            <person name="Drezen J.M."/>
            <person name="Herniou E.A."/>
        </authorList>
    </citation>
    <scope>NUCLEOTIDE SEQUENCE [LARGE SCALE GENOMIC DNA]</scope>
    <source>
        <strain evidence="2">35</strain>
    </source>
</reference>
<keyword evidence="1" id="KW-0812">Transmembrane</keyword>
<name>A0A0B4VG75_9VIRU</name>
<evidence type="ECO:0000313" key="2">
    <source>
        <dbReference type="EMBL" id="AJD20121.1"/>
    </source>
</evidence>
<proteinExistence type="predicted"/>
<evidence type="ECO:0000256" key="1">
    <source>
        <dbReference type="SAM" id="Phobius"/>
    </source>
</evidence>
<dbReference type="KEGG" id="vg:22921775"/>
<dbReference type="RefSeq" id="YP_009116708.1">
    <property type="nucleotide sequence ID" value="NC_026242.1"/>
</dbReference>
<protein>
    <submittedName>
        <fullName evidence="2">Uncharacterized protein</fullName>
    </submittedName>
</protein>
<evidence type="ECO:0000313" key="3">
    <source>
        <dbReference type="Proteomes" id="UP000201058"/>
    </source>
</evidence>
<sequence length="318" mass="37164">MFVDKNLHKNGDFVIIHDDDNNIKKTPTNHKTKKNKIWCFMKMCPHLSVRLAAFLICLILILIIQCYDFIKYASYSDKIVLISIITYTHIDVEFIKNISNTQIDEQHNLSKYNNDVGIYIITGNITDNSKISGDEYLTGKNYISYNTEINNKHIFIGSHYFISETYHYNDSINVIISNKTNHNVFELLIFKKIDSIKNYKNPSYVRLEKEIQEDIAELEADFQSYRNRAIAMMRTQQMRNIYAAEIGTSFNPKNSYTSMFIPQYKSILKKKLMLEKLGEITNIIMIDPNNTKIYMKIEDNWHTTIQKGDCVVNIISIS</sequence>
<dbReference type="EMBL" id="KM610234">
    <property type="protein sequence ID" value="AJD20121.1"/>
    <property type="molecule type" value="Genomic_DNA"/>
</dbReference>
<dbReference type="Proteomes" id="UP000201058">
    <property type="component" value="Segment"/>
</dbReference>
<keyword evidence="1" id="KW-1133">Transmembrane helix</keyword>
<organism evidence="2 3">
    <name type="scientific">Tipula oleracea nudivirus</name>
    <dbReference type="NCBI Taxonomy" id="1546257"/>
    <lineage>
        <taxon>Viruses</taxon>
        <taxon>Viruses incertae sedis</taxon>
        <taxon>Naldaviricetes</taxon>
        <taxon>Lefavirales</taxon>
        <taxon>Nudiviridae</taxon>
        <taxon>Deltanudivirus</taxon>
        <taxon>Deltanudivirus tipoleraceae</taxon>
    </lineage>
</organism>
<feature type="transmembrane region" description="Helical" evidence="1">
    <location>
        <begin position="51"/>
        <end position="70"/>
    </location>
</feature>
<keyword evidence="3" id="KW-1185">Reference proteome</keyword>
<keyword evidence="1" id="KW-0472">Membrane</keyword>
<gene>
    <name evidence="2" type="ORF">TONV_061</name>
</gene>
<dbReference type="GeneID" id="22921775"/>